<dbReference type="CDD" id="cd01106">
    <property type="entry name" value="HTH_TipAL-Mta"/>
    <property type="match status" value="1"/>
</dbReference>
<dbReference type="SMART" id="SM00422">
    <property type="entry name" value="HTH_MERR"/>
    <property type="match status" value="1"/>
</dbReference>
<dbReference type="RefSeq" id="WP_089976481.1">
    <property type="nucleotide sequence ID" value="NZ_CP084916.1"/>
</dbReference>
<evidence type="ECO:0000256" key="1">
    <source>
        <dbReference type="ARBA" id="ARBA00023125"/>
    </source>
</evidence>
<dbReference type="PANTHER" id="PTHR30204:SF96">
    <property type="entry name" value="CHROMOSOME-ANCHORING PROTEIN RACA"/>
    <property type="match status" value="1"/>
</dbReference>
<feature type="domain" description="HTH merR-type" evidence="2">
    <location>
        <begin position="4"/>
        <end position="73"/>
    </location>
</feature>
<keyword evidence="1 3" id="KW-0238">DNA-binding</keyword>
<evidence type="ECO:0000259" key="2">
    <source>
        <dbReference type="PROSITE" id="PS50937"/>
    </source>
</evidence>
<dbReference type="GO" id="GO:0003700">
    <property type="term" value="F:DNA-binding transcription factor activity"/>
    <property type="evidence" value="ECO:0007669"/>
    <property type="project" value="InterPro"/>
</dbReference>
<dbReference type="AlphaFoldDB" id="A0A1H0ZAF7"/>
<dbReference type="PANTHER" id="PTHR30204">
    <property type="entry name" value="REDOX-CYCLING DRUG-SENSING TRANSCRIPTIONAL ACTIVATOR SOXR"/>
    <property type="match status" value="1"/>
</dbReference>
<protein>
    <submittedName>
        <fullName evidence="3">DNA-binding transcriptional regulator, MerR family</fullName>
    </submittedName>
</protein>
<evidence type="ECO:0000313" key="3">
    <source>
        <dbReference type="EMBL" id="SDQ24096.1"/>
    </source>
</evidence>
<dbReference type="GO" id="GO:0003677">
    <property type="term" value="F:DNA binding"/>
    <property type="evidence" value="ECO:0007669"/>
    <property type="project" value="UniProtKB-KW"/>
</dbReference>
<dbReference type="SUPFAM" id="SSF46955">
    <property type="entry name" value="Putative DNA-binding domain"/>
    <property type="match status" value="1"/>
</dbReference>
<reference evidence="4" key="1">
    <citation type="submission" date="2016-10" db="EMBL/GenBank/DDBJ databases">
        <authorList>
            <person name="Varghese N."/>
            <person name="Submissions S."/>
        </authorList>
    </citation>
    <scope>NUCLEOTIDE SEQUENCE [LARGE SCALE GENOMIC DNA]</scope>
    <source>
        <strain evidence="4">MPL-11</strain>
    </source>
</reference>
<name>A0A1H0ZAF7_9LACT</name>
<sequence length="240" mass="28344">MKETFRIGELSKMTGASIRTLHYYDEIGLLKPYNVTESNHRIYDITNLEQLYIILGLKELGYSLDEIKTIILKDTIYLSEYVYVQRALLEKEISSQQKKLDKLLKFEKTLADYTAIDSTLLAELLTFYRTDAQSHFTIQEFNSMRALVTEKENWKDHYSEWAKFITTLEEAYQEQFPSTHPKVIYCKTYWKKLISMTDKELPSVYEKTGYFHAEESSKDLSFGLTKELYVYLIKQMNDDS</sequence>
<organism evidence="3 4">
    <name type="scientific">Carnobacterium viridans</name>
    <dbReference type="NCBI Taxonomy" id="174587"/>
    <lineage>
        <taxon>Bacteria</taxon>
        <taxon>Bacillati</taxon>
        <taxon>Bacillota</taxon>
        <taxon>Bacilli</taxon>
        <taxon>Lactobacillales</taxon>
        <taxon>Carnobacteriaceae</taxon>
        <taxon>Carnobacterium</taxon>
    </lineage>
</organism>
<dbReference type="Gene3D" id="1.10.1660.10">
    <property type="match status" value="1"/>
</dbReference>
<dbReference type="InterPro" id="IPR000551">
    <property type="entry name" value="MerR-type_HTH_dom"/>
</dbReference>
<dbReference type="Proteomes" id="UP000199481">
    <property type="component" value="Unassembled WGS sequence"/>
</dbReference>
<dbReference type="PROSITE" id="PS50937">
    <property type="entry name" value="HTH_MERR_2"/>
    <property type="match status" value="1"/>
</dbReference>
<accession>A0A1H0ZAF7</accession>
<proteinExistence type="predicted"/>
<dbReference type="Pfam" id="PF13411">
    <property type="entry name" value="MerR_1"/>
    <property type="match status" value="1"/>
</dbReference>
<dbReference type="OrthoDB" id="9814833at2"/>
<dbReference type="EMBL" id="FNJW01000008">
    <property type="protein sequence ID" value="SDQ24096.1"/>
    <property type="molecule type" value="Genomic_DNA"/>
</dbReference>
<keyword evidence="4" id="KW-1185">Reference proteome</keyword>
<evidence type="ECO:0000313" key="4">
    <source>
        <dbReference type="Proteomes" id="UP000199481"/>
    </source>
</evidence>
<dbReference type="InterPro" id="IPR009061">
    <property type="entry name" value="DNA-bd_dom_put_sf"/>
</dbReference>
<gene>
    <name evidence="3" type="ORF">SAMN04487752_1393</name>
</gene>
<dbReference type="InterPro" id="IPR047057">
    <property type="entry name" value="MerR_fam"/>
</dbReference>
<dbReference type="PRINTS" id="PR00040">
    <property type="entry name" value="HTHMERR"/>
</dbReference>